<dbReference type="GO" id="GO:0005525">
    <property type="term" value="F:GTP binding"/>
    <property type="evidence" value="ECO:0007669"/>
    <property type="project" value="UniProtKB-UniRule"/>
</dbReference>
<dbReference type="InterPro" id="IPR006073">
    <property type="entry name" value="GTP-bd"/>
</dbReference>
<dbReference type="InterPro" id="IPR027417">
    <property type="entry name" value="P-loop_NTPase"/>
</dbReference>
<keyword evidence="3 6" id="KW-0547">Nucleotide-binding</keyword>
<accession>Z9JIU5</accession>
<protein>
    <recommendedName>
        <fullName evidence="6">GTPase HflX</fullName>
    </recommendedName>
    <alternativeName>
        <fullName evidence="6">GTP-binding protein HflX</fullName>
    </alternativeName>
</protein>
<evidence type="ECO:0000313" key="11">
    <source>
        <dbReference type="EMBL" id="EWS77672.1"/>
    </source>
</evidence>
<dbReference type="InterPro" id="IPR030394">
    <property type="entry name" value="G_HFLX_dom"/>
</dbReference>
<dbReference type="Pfam" id="PF16360">
    <property type="entry name" value="GTP-bdg_M"/>
    <property type="match status" value="1"/>
</dbReference>
<dbReference type="Gene3D" id="6.10.250.2860">
    <property type="match status" value="1"/>
</dbReference>
<dbReference type="Proteomes" id="UP001430701">
    <property type="component" value="Unassembled WGS sequence"/>
</dbReference>
<feature type="binding site" evidence="7">
    <location>
        <begin position="252"/>
        <end position="255"/>
    </location>
    <ligand>
        <name>GTP</name>
        <dbReference type="ChEBI" id="CHEBI:37565"/>
    </ligand>
</feature>
<evidence type="ECO:0000256" key="7">
    <source>
        <dbReference type="PIRSR" id="PIRSR006809-1"/>
    </source>
</evidence>
<evidence type="ECO:0000256" key="2">
    <source>
        <dbReference type="ARBA" id="ARBA00022723"/>
    </source>
</evidence>
<evidence type="ECO:0000313" key="14">
    <source>
        <dbReference type="Proteomes" id="UP001430701"/>
    </source>
</evidence>
<keyword evidence="5 6" id="KW-0342">GTP-binding</keyword>
<evidence type="ECO:0000256" key="3">
    <source>
        <dbReference type="ARBA" id="ARBA00022741"/>
    </source>
</evidence>
<comment type="cofactor">
    <cofactor evidence="8">
        <name>Mg(2+)</name>
        <dbReference type="ChEBI" id="CHEBI:18420"/>
    </cofactor>
</comment>
<feature type="domain" description="Hflx-type G" evidence="10">
    <location>
        <begin position="199"/>
        <end position="370"/>
    </location>
</feature>
<comment type="caution">
    <text evidence="11">The sequence shown here is derived from an EMBL/GenBank/DDBJ whole genome shotgun (WGS) entry which is preliminary data.</text>
</comment>
<dbReference type="PROSITE" id="PS51705">
    <property type="entry name" value="G_HFLX"/>
    <property type="match status" value="1"/>
</dbReference>
<dbReference type="AlphaFoldDB" id="Z9JIU5"/>
<dbReference type="NCBIfam" id="TIGR03156">
    <property type="entry name" value="GTP_HflX"/>
    <property type="match status" value="1"/>
</dbReference>
<comment type="subunit">
    <text evidence="6">Monomer. Associates with the 50S ribosomal subunit.</text>
</comment>
<evidence type="ECO:0000313" key="13">
    <source>
        <dbReference type="Proteomes" id="UP000020406"/>
    </source>
</evidence>
<feature type="binding site" evidence="8">
    <location>
        <position position="212"/>
    </location>
    <ligand>
        <name>Mg(2+)</name>
        <dbReference type="ChEBI" id="CHEBI:18420"/>
    </ligand>
</feature>
<evidence type="ECO:0000256" key="8">
    <source>
        <dbReference type="PIRSR" id="PIRSR006809-2"/>
    </source>
</evidence>
<evidence type="ECO:0000256" key="1">
    <source>
        <dbReference type="ARBA" id="ARBA00022490"/>
    </source>
</evidence>
<dbReference type="STRING" id="1444770.AF72_09725"/>
<dbReference type="GeneID" id="68899728"/>
<dbReference type="OrthoDB" id="9812272at2"/>
<dbReference type="CDD" id="cd01878">
    <property type="entry name" value="HflX"/>
    <property type="match status" value="1"/>
</dbReference>
<dbReference type="RefSeq" id="WP_038271847.1">
    <property type="nucleotide sequence ID" value="NZ_CP053627.1"/>
</dbReference>
<dbReference type="SUPFAM" id="SSF52540">
    <property type="entry name" value="P-loop containing nucleoside triphosphate hydrolases"/>
    <property type="match status" value="1"/>
</dbReference>
<dbReference type="Gene3D" id="3.40.50.300">
    <property type="entry name" value="P-loop containing nucleotide triphosphate hydrolases"/>
    <property type="match status" value="1"/>
</dbReference>
<dbReference type="HAMAP" id="MF_00900">
    <property type="entry name" value="GTPase_HflX"/>
    <property type="match status" value="1"/>
</dbReference>
<dbReference type="FunFam" id="3.40.50.300:FF:000173">
    <property type="entry name" value="GTPase HflX"/>
    <property type="match status" value="1"/>
</dbReference>
<keyword evidence="1 6" id="KW-0963">Cytoplasm</keyword>
<dbReference type="Pfam" id="PF13167">
    <property type="entry name" value="GTP-bdg_N"/>
    <property type="match status" value="1"/>
</dbReference>
<gene>
    <name evidence="6 12" type="primary">hflX</name>
    <name evidence="11" type="ORF">AF72_09725</name>
    <name evidence="12" type="ORF">LPH55_05105</name>
</gene>
<dbReference type="GO" id="GO:0046872">
    <property type="term" value="F:metal ion binding"/>
    <property type="evidence" value="ECO:0007669"/>
    <property type="project" value="UniProtKB-KW"/>
</dbReference>
<reference evidence="11 13" key="1">
    <citation type="journal article" date="2014" name="Genome Announc.">
        <title>Draft Genome Sequence of Xylella fastidiosa Pear Leaf Scorch Strain in Taiwan.</title>
        <authorList>
            <person name="Su C.C."/>
            <person name="Deng W.L."/>
            <person name="Jan F.J."/>
            <person name="Chang C.J."/>
            <person name="Huang H."/>
            <person name="Chen J."/>
        </authorList>
    </citation>
    <scope>NUCLEOTIDE SEQUENCE [LARGE SCALE GENOMIC DNA]</scope>
    <source>
        <strain evidence="11 13">PLS229</strain>
    </source>
</reference>
<feature type="binding site" evidence="7">
    <location>
        <begin position="205"/>
        <end position="212"/>
    </location>
    <ligand>
        <name>GTP</name>
        <dbReference type="ChEBI" id="CHEBI:37565"/>
    </ligand>
</feature>
<feature type="binding site" evidence="7">
    <location>
        <begin position="348"/>
        <end position="350"/>
    </location>
    <ligand>
        <name>GTP</name>
        <dbReference type="ChEBI" id="CHEBI:37565"/>
    </ligand>
</feature>
<dbReference type="Pfam" id="PF01926">
    <property type="entry name" value="MMR_HSR1"/>
    <property type="match status" value="1"/>
</dbReference>
<evidence type="ECO:0000313" key="12">
    <source>
        <dbReference type="EMBL" id="MCD8472858.1"/>
    </source>
</evidence>
<dbReference type="GO" id="GO:0043022">
    <property type="term" value="F:ribosome binding"/>
    <property type="evidence" value="ECO:0007669"/>
    <property type="project" value="TreeGrafter"/>
</dbReference>
<dbReference type="InterPro" id="IPR025121">
    <property type="entry name" value="GTPase_HflX_N"/>
</dbReference>
<keyword evidence="12" id="KW-0378">Hydrolase</keyword>
<dbReference type="EMBL" id="JAJPPU010000002">
    <property type="protein sequence ID" value="MCD8472858.1"/>
    <property type="molecule type" value="Genomic_DNA"/>
</dbReference>
<keyword evidence="2 8" id="KW-0479">Metal-binding</keyword>
<evidence type="ECO:0000256" key="9">
    <source>
        <dbReference type="SAM" id="Coils"/>
    </source>
</evidence>
<dbReference type="NCBIfam" id="TIGR00231">
    <property type="entry name" value="small_GTP"/>
    <property type="match status" value="1"/>
</dbReference>
<name>Z9JIU5_9GAMM</name>
<dbReference type="InterPro" id="IPR032305">
    <property type="entry name" value="GTP-bd_M"/>
</dbReference>
<organism evidence="11 13">
    <name type="scientific">Xylella taiwanensis</name>
    <dbReference type="NCBI Taxonomy" id="1444770"/>
    <lineage>
        <taxon>Bacteria</taxon>
        <taxon>Pseudomonadati</taxon>
        <taxon>Pseudomonadota</taxon>
        <taxon>Gammaproteobacteria</taxon>
        <taxon>Lysobacterales</taxon>
        <taxon>Lysobacteraceae</taxon>
        <taxon>Xylella</taxon>
    </lineage>
</organism>
<dbReference type="PATRIC" id="fig|1444770.3.peg.2309"/>
<keyword evidence="14" id="KW-1185">Reference proteome</keyword>
<dbReference type="NCBIfam" id="NF008280">
    <property type="entry name" value="PRK11058.1"/>
    <property type="match status" value="1"/>
</dbReference>
<comment type="subcellular location">
    <subcellularLocation>
        <location evidence="6">Cytoplasm</location>
    </subcellularLocation>
    <text evidence="6">May associate with membranes.</text>
</comment>
<dbReference type="eggNOG" id="COG2262">
    <property type="taxonomic scope" value="Bacteria"/>
</dbReference>
<sequence>MFDRSRKGEYALLIQPLTNHSTEDGALEEFADLTRSAGATVAGTLTVRINRPNPSTLIGCGKLKEIKGTADATGADLILINHALSPVQERNLERSLERRVIDRTGLILDIFAQRACSHEGKLQVELAQLRHLATRLVRGWTHLERQRGGSIGLRGPGETQLETDRRLLQKRVEQLQKRLGKVEVQRTQMSRARVRSELPRIALVGYTNAGKSTLFNALTGASAYTADQLFATLDPKVRRIVLPGGSSAMLADTVGFVRNLPHELVAAFRSTLSEAREADLLLHVIDAADPLREERINQVDEVLQAVGAGELPQLLVFNKIDRIEGAEVRQDAQYGIPDLARRERVWLSAHHGHGLELLQQVLSNRLKMQHVQGELRLLPSAGRLRARLHQLNGVREEQTDEYGGWLLHIDLPLAEVERLAASDDGAPLRALLQNRCETWDPSLCSRYATADTRCYHT</sequence>
<dbReference type="KEGG" id="xtw:AB672_00365"/>
<dbReference type="PRINTS" id="PR00326">
    <property type="entry name" value="GTP1OBG"/>
</dbReference>
<keyword evidence="4 8" id="KW-0460">Magnesium</keyword>
<feature type="binding site" evidence="7">
    <location>
        <begin position="230"/>
        <end position="234"/>
    </location>
    <ligand>
        <name>GTP</name>
        <dbReference type="ChEBI" id="CHEBI:37565"/>
    </ligand>
</feature>
<dbReference type="GO" id="GO:0097216">
    <property type="term" value="F:guanosine tetraphosphate binding"/>
    <property type="evidence" value="ECO:0007669"/>
    <property type="project" value="UniProtKB-ARBA"/>
</dbReference>
<dbReference type="GO" id="GO:0005737">
    <property type="term" value="C:cytoplasm"/>
    <property type="evidence" value="ECO:0007669"/>
    <property type="project" value="UniProtKB-SubCell"/>
</dbReference>
<comment type="function">
    <text evidence="6">GTPase that associates with the 50S ribosomal subunit and may have a role during protein synthesis or ribosome biogenesis.</text>
</comment>
<dbReference type="InterPro" id="IPR016496">
    <property type="entry name" value="GTPase_HflX"/>
</dbReference>
<dbReference type="InterPro" id="IPR005225">
    <property type="entry name" value="Small_GTP-bd"/>
</dbReference>
<keyword evidence="9" id="KW-0175">Coiled coil</keyword>
<dbReference type="Gene3D" id="3.40.50.11060">
    <property type="entry name" value="GTPase HflX, N-terminal domain"/>
    <property type="match status" value="1"/>
</dbReference>
<dbReference type="GO" id="GO:0003924">
    <property type="term" value="F:GTPase activity"/>
    <property type="evidence" value="ECO:0007669"/>
    <property type="project" value="UniProtKB-UniRule"/>
</dbReference>
<dbReference type="PANTHER" id="PTHR10229">
    <property type="entry name" value="GTP-BINDING PROTEIN HFLX"/>
    <property type="match status" value="1"/>
</dbReference>
<feature type="binding site" evidence="7">
    <location>
        <begin position="318"/>
        <end position="321"/>
    </location>
    <ligand>
        <name>GTP</name>
        <dbReference type="ChEBI" id="CHEBI:37565"/>
    </ligand>
</feature>
<dbReference type="Proteomes" id="UP000020406">
    <property type="component" value="Unassembled WGS sequence"/>
</dbReference>
<evidence type="ECO:0000256" key="4">
    <source>
        <dbReference type="ARBA" id="ARBA00022842"/>
    </source>
</evidence>
<feature type="binding site" evidence="8">
    <location>
        <position position="232"/>
    </location>
    <ligand>
        <name>Mg(2+)</name>
        <dbReference type="ChEBI" id="CHEBI:18420"/>
    </ligand>
</feature>
<dbReference type="FunFam" id="3.40.50.11060:FF:000001">
    <property type="entry name" value="GTPase HflX"/>
    <property type="match status" value="1"/>
</dbReference>
<dbReference type="InterPro" id="IPR035647">
    <property type="entry name" value="EFG_III/V"/>
</dbReference>
<dbReference type="EMBL" id="JDSQ01000016">
    <property type="protein sequence ID" value="EWS77672.1"/>
    <property type="molecule type" value="Genomic_DNA"/>
</dbReference>
<proteinExistence type="inferred from homology"/>
<feature type="coiled-coil region" evidence="9">
    <location>
        <begin position="158"/>
        <end position="192"/>
    </location>
</feature>
<dbReference type="SUPFAM" id="SSF54980">
    <property type="entry name" value="EF-G C-terminal domain-like"/>
    <property type="match status" value="1"/>
</dbReference>
<comment type="similarity">
    <text evidence="6">Belongs to the TRAFAC class OBG-HflX-like GTPase superfamily. HflX GTPase family.</text>
</comment>
<dbReference type="InterPro" id="IPR042108">
    <property type="entry name" value="GTPase_HflX_N_sf"/>
</dbReference>
<evidence type="ECO:0000256" key="6">
    <source>
        <dbReference type="HAMAP-Rule" id="MF_00900"/>
    </source>
</evidence>
<dbReference type="PIRSF" id="PIRSF006809">
    <property type="entry name" value="GTP-binding_hflX_prd"/>
    <property type="match status" value="1"/>
</dbReference>
<evidence type="ECO:0000256" key="5">
    <source>
        <dbReference type="ARBA" id="ARBA00023134"/>
    </source>
</evidence>
<reference evidence="12" key="2">
    <citation type="submission" date="2021-11" db="EMBL/GenBank/DDBJ databases">
        <title>Genome sequence of Xylella taiwanensis PLS432.</title>
        <authorList>
            <person name="Weng L.-W."/>
            <person name="Su C.-C."/>
            <person name="Tsai C.-W."/>
            <person name="Kuo C.-H."/>
        </authorList>
    </citation>
    <scope>NUCLEOTIDE SEQUENCE</scope>
    <source>
        <strain evidence="12">PLS432</strain>
    </source>
</reference>
<dbReference type="PANTHER" id="PTHR10229:SF0">
    <property type="entry name" value="GTP-BINDING PROTEIN 6-RELATED"/>
    <property type="match status" value="1"/>
</dbReference>
<evidence type="ECO:0000259" key="10">
    <source>
        <dbReference type="PROSITE" id="PS51705"/>
    </source>
</evidence>